<dbReference type="Gene3D" id="2.60.120.200">
    <property type="match status" value="4"/>
</dbReference>
<feature type="domain" description="MAM" evidence="2">
    <location>
        <begin position="59"/>
        <end position="242"/>
    </location>
</feature>
<dbReference type="SMART" id="SM00137">
    <property type="entry name" value="MAM"/>
    <property type="match status" value="2"/>
</dbReference>
<dbReference type="InterPro" id="IPR051560">
    <property type="entry name" value="MAM_domain-containing"/>
</dbReference>
<dbReference type="Pfam" id="PF00629">
    <property type="entry name" value="MAM"/>
    <property type="match status" value="4"/>
</dbReference>
<dbReference type="InterPro" id="IPR000998">
    <property type="entry name" value="MAM_dom"/>
</dbReference>
<keyword evidence="4" id="KW-1185">Reference proteome</keyword>
<accession>E9H212</accession>
<dbReference type="STRING" id="6669.E9H212"/>
<evidence type="ECO:0000259" key="2">
    <source>
        <dbReference type="PROSITE" id="PS50060"/>
    </source>
</evidence>
<proteinExistence type="predicted"/>
<dbReference type="SUPFAM" id="SSF49899">
    <property type="entry name" value="Concanavalin A-like lectins/glucanases"/>
    <property type="match status" value="4"/>
</dbReference>
<gene>
    <name evidence="3" type="ORF">DAPPUDRAFT_109106</name>
</gene>
<keyword evidence="1" id="KW-0732">Signal</keyword>
<dbReference type="PANTHER" id="PTHR23282">
    <property type="entry name" value="APICAL ENDOSOMAL GLYCOPROTEIN PRECURSOR"/>
    <property type="match status" value="1"/>
</dbReference>
<feature type="domain" description="MAM" evidence="2">
    <location>
        <begin position="442"/>
        <end position="603"/>
    </location>
</feature>
<dbReference type="Proteomes" id="UP000000305">
    <property type="component" value="Unassembled WGS sequence"/>
</dbReference>
<feature type="domain" description="MAM" evidence="2">
    <location>
        <begin position="268"/>
        <end position="430"/>
    </location>
</feature>
<feature type="domain" description="MAM" evidence="2">
    <location>
        <begin position="641"/>
        <end position="815"/>
    </location>
</feature>
<dbReference type="EMBL" id="GL732584">
    <property type="protein sequence ID" value="EFX74270.1"/>
    <property type="molecule type" value="Genomic_DNA"/>
</dbReference>
<dbReference type="PROSITE" id="PS50060">
    <property type="entry name" value="MAM_2"/>
    <property type="match status" value="4"/>
</dbReference>
<dbReference type="AlphaFoldDB" id="E9H212"/>
<dbReference type="CDD" id="cd06263">
    <property type="entry name" value="MAM"/>
    <property type="match status" value="3"/>
</dbReference>
<evidence type="ECO:0000313" key="3">
    <source>
        <dbReference type="EMBL" id="EFX74270.1"/>
    </source>
</evidence>
<sequence>MLKKCVVLVILALVTVHECGGDGEGVFSSAIRPADAFPSFPSAIQDRVVRQTSSSMTPSQCSFGRGRELTVCHWNMTDLESVESIESRVPAWQLSSGRLSYFRGGPATDASGDQDGGYLLMETSRGTAETLKLPSIMINATLPEGRCVVFQYAMDGPSADRLRLVLQQSQMVHQMANDTVLLVPRRETLWEGRSDTGDKWLTASVLYSHGQPHQLAFEAVVDQSVQNTRRLRGHFVLDNVDLGTWKESENEKALNENPDTLMVDPCLGHCNFDGGFCGWSNDQEDDFDWNLGRGSLSGVTGPITGHYSRGYAYIDSGYPRRPGDRARLLSPQMDSTDPDQPLCLQFWTHLFGNGIGTLKVIQSFGLPGSEISSRELWSLTGESSNNWHQGQISISSNSIFRIIFEATTGRNHLGDIAIDDVSFNPGPCPSAPQAAAAPTQQSDCNFEIDECGWTNAGTRENVDDIDWIRHPAENSRQLLVKDHTTYTGKGYVMSPARSPVQRPSDRAWLYSRPFNVTAGKVDMRCLTFWYFMNEPIIDPAGPSLGSLRIYTRTEDKFSSLSLMGQMVVIWRLQNHQGSAWKMGRALIQQTVNYRDFGVPVEALDPFPLTTLVSTREVVLVIFSLFYSLHESYPNQAMPMATECNFDRDTCSWRSVGNGTSVRPDTDWRLATAARRPANLPDHTFGAPRGYVYFDVFSQQNRQEVIRLVGPNMTSGGIGRPRLCLTFWFAAFGAGDTTQLRVLMMDSVTSSEKEIWMLRVVQLEAIRPDWNFGQVELESDGTNLSGQEVRLVYEGRASNGGFAIDDITIYQGGCQSEFPRHPHVFQCR</sequence>
<dbReference type="KEGG" id="dpx:DAPPUDRAFT_109106"/>
<feature type="signal peptide" evidence="1">
    <location>
        <begin position="1"/>
        <end position="21"/>
    </location>
</feature>
<name>E9H212_DAPPU</name>
<dbReference type="OrthoDB" id="409956at2759"/>
<dbReference type="InParanoid" id="E9H212"/>
<protein>
    <recommendedName>
        <fullName evidence="2">MAM domain-containing protein</fullName>
    </recommendedName>
</protein>
<feature type="chain" id="PRO_5003240760" description="MAM domain-containing protein" evidence="1">
    <location>
        <begin position="22"/>
        <end position="827"/>
    </location>
</feature>
<dbReference type="GO" id="GO:0016020">
    <property type="term" value="C:membrane"/>
    <property type="evidence" value="ECO:0007669"/>
    <property type="project" value="InterPro"/>
</dbReference>
<dbReference type="eggNOG" id="KOG1095">
    <property type="taxonomic scope" value="Eukaryota"/>
</dbReference>
<reference evidence="3 4" key="1">
    <citation type="journal article" date="2011" name="Science">
        <title>The ecoresponsive genome of Daphnia pulex.</title>
        <authorList>
            <person name="Colbourne J.K."/>
            <person name="Pfrender M.E."/>
            <person name="Gilbert D."/>
            <person name="Thomas W.K."/>
            <person name="Tucker A."/>
            <person name="Oakley T.H."/>
            <person name="Tokishita S."/>
            <person name="Aerts A."/>
            <person name="Arnold G.J."/>
            <person name="Basu M.K."/>
            <person name="Bauer D.J."/>
            <person name="Caceres C.E."/>
            <person name="Carmel L."/>
            <person name="Casola C."/>
            <person name="Choi J.H."/>
            <person name="Detter J.C."/>
            <person name="Dong Q."/>
            <person name="Dusheyko S."/>
            <person name="Eads B.D."/>
            <person name="Frohlich T."/>
            <person name="Geiler-Samerotte K.A."/>
            <person name="Gerlach D."/>
            <person name="Hatcher P."/>
            <person name="Jogdeo S."/>
            <person name="Krijgsveld J."/>
            <person name="Kriventseva E.V."/>
            <person name="Kultz D."/>
            <person name="Laforsch C."/>
            <person name="Lindquist E."/>
            <person name="Lopez J."/>
            <person name="Manak J.R."/>
            <person name="Muller J."/>
            <person name="Pangilinan J."/>
            <person name="Patwardhan R.P."/>
            <person name="Pitluck S."/>
            <person name="Pritham E.J."/>
            <person name="Rechtsteiner A."/>
            <person name="Rho M."/>
            <person name="Rogozin I.B."/>
            <person name="Sakarya O."/>
            <person name="Salamov A."/>
            <person name="Schaack S."/>
            <person name="Shapiro H."/>
            <person name="Shiga Y."/>
            <person name="Skalitzky C."/>
            <person name="Smith Z."/>
            <person name="Souvorov A."/>
            <person name="Sung W."/>
            <person name="Tang Z."/>
            <person name="Tsuchiya D."/>
            <person name="Tu H."/>
            <person name="Vos H."/>
            <person name="Wang M."/>
            <person name="Wolf Y.I."/>
            <person name="Yamagata H."/>
            <person name="Yamada T."/>
            <person name="Ye Y."/>
            <person name="Shaw J.R."/>
            <person name="Andrews J."/>
            <person name="Crease T.J."/>
            <person name="Tang H."/>
            <person name="Lucas S.M."/>
            <person name="Robertson H.M."/>
            <person name="Bork P."/>
            <person name="Koonin E.V."/>
            <person name="Zdobnov E.M."/>
            <person name="Grigoriev I.V."/>
            <person name="Lynch M."/>
            <person name="Boore J.L."/>
        </authorList>
    </citation>
    <scope>NUCLEOTIDE SEQUENCE [LARGE SCALE GENOMIC DNA]</scope>
</reference>
<dbReference type="PhylomeDB" id="E9H212"/>
<dbReference type="PANTHER" id="PTHR23282:SF101">
    <property type="entry name" value="MAM DOMAIN-CONTAINING PROTEIN"/>
    <property type="match status" value="1"/>
</dbReference>
<dbReference type="HOGENOM" id="CLU_015093_0_0_1"/>
<organism evidence="3 4">
    <name type="scientific">Daphnia pulex</name>
    <name type="common">Water flea</name>
    <dbReference type="NCBI Taxonomy" id="6669"/>
    <lineage>
        <taxon>Eukaryota</taxon>
        <taxon>Metazoa</taxon>
        <taxon>Ecdysozoa</taxon>
        <taxon>Arthropoda</taxon>
        <taxon>Crustacea</taxon>
        <taxon>Branchiopoda</taxon>
        <taxon>Diplostraca</taxon>
        <taxon>Cladocera</taxon>
        <taxon>Anomopoda</taxon>
        <taxon>Daphniidae</taxon>
        <taxon>Daphnia</taxon>
    </lineage>
</organism>
<dbReference type="InterPro" id="IPR013320">
    <property type="entry name" value="ConA-like_dom_sf"/>
</dbReference>
<evidence type="ECO:0000256" key="1">
    <source>
        <dbReference type="SAM" id="SignalP"/>
    </source>
</evidence>
<dbReference type="PRINTS" id="PR00020">
    <property type="entry name" value="MAMDOMAIN"/>
</dbReference>
<dbReference type="OMA" id="TFWFAAF"/>
<evidence type="ECO:0000313" key="4">
    <source>
        <dbReference type="Proteomes" id="UP000000305"/>
    </source>
</evidence>